<comment type="caution">
    <text evidence="1">The sequence shown here is derived from an EMBL/GenBank/DDBJ whole genome shotgun (WGS) entry which is preliminary data.</text>
</comment>
<evidence type="ECO:0000313" key="1">
    <source>
        <dbReference type="EMBL" id="CAG8844523.1"/>
    </source>
</evidence>
<name>A0ACA9SN42_9GLOM</name>
<accession>A0ACA9SN42</accession>
<keyword evidence="2" id="KW-1185">Reference proteome</keyword>
<proteinExistence type="predicted"/>
<feature type="non-terminal residue" evidence="1">
    <location>
        <position position="102"/>
    </location>
</feature>
<gene>
    <name evidence="1" type="ORF">RPERSI_LOCUS33244</name>
</gene>
<organism evidence="1 2">
    <name type="scientific">Racocetra persica</name>
    <dbReference type="NCBI Taxonomy" id="160502"/>
    <lineage>
        <taxon>Eukaryota</taxon>
        <taxon>Fungi</taxon>
        <taxon>Fungi incertae sedis</taxon>
        <taxon>Mucoromycota</taxon>
        <taxon>Glomeromycotina</taxon>
        <taxon>Glomeromycetes</taxon>
        <taxon>Diversisporales</taxon>
        <taxon>Gigasporaceae</taxon>
        <taxon>Racocetra</taxon>
    </lineage>
</organism>
<protein>
    <submittedName>
        <fullName evidence="1">27598_t:CDS:1</fullName>
    </submittedName>
</protein>
<sequence>MSETTNTSKPRKRFIGKAAATKKKQEDVETSNIEDTAIAVVDKTKKSNRIVNQIPLEILNDPLLSKAIEQLPSNYNFEIHKTVWQIQRSGATRGLIQFEIWK</sequence>
<reference evidence="1" key="1">
    <citation type="submission" date="2021-06" db="EMBL/GenBank/DDBJ databases">
        <authorList>
            <person name="Kallberg Y."/>
            <person name="Tangrot J."/>
            <person name="Rosling A."/>
        </authorList>
    </citation>
    <scope>NUCLEOTIDE SEQUENCE</scope>
    <source>
        <strain evidence="1">MA461A</strain>
    </source>
</reference>
<evidence type="ECO:0000313" key="2">
    <source>
        <dbReference type="Proteomes" id="UP000789920"/>
    </source>
</evidence>
<dbReference type="EMBL" id="CAJVQC010143031">
    <property type="protein sequence ID" value="CAG8844523.1"/>
    <property type="molecule type" value="Genomic_DNA"/>
</dbReference>
<dbReference type="Proteomes" id="UP000789920">
    <property type="component" value="Unassembled WGS sequence"/>
</dbReference>